<dbReference type="InterPro" id="IPR036271">
    <property type="entry name" value="Tet_transcr_reg_TetR-rel_C_sf"/>
</dbReference>
<evidence type="ECO:0000256" key="4">
    <source>
        <dbReference type="PROSITE-ProRule" id="PRU00335"/>
    </source>
</evidence>
<dbReference type="InterPro" id="IPR009057">
    <property type="entry name" value="Homeodomain-like_sf"/>
</dbReference>
<organism evidence="6 7">
    <name type="scientific">Corynebacterium pilosum</name>
    <dbReference type="NCBI Taxonomy" id="35756"/>
    <lineage>
        <taxon>Bacteria</taxon>
        <taxon>Bacillati</taxon>
        <taxon>Actinomycetota</taxon>
        <taxon>Actinomycetes</taxon>
        <taxon>Mycobacteriales</taxon>
        <taxon>Corynebacteriaceae</taxon>
        <taxon>Corynebacterium</taxon>
    </lineage>
</organism>
<dbReference type="SUPFAM" id="SSF46689">
    <property type="entry name" value="Homeodomain-like"/>
    <property type="match status" value="1"/>
</dbReference>
<keyword evidence="7" id="KW-1185">Reference proteome</keyword>
<dbReference type="InterPro" id="IPR001647">
    <property type="entry name" value="HTH_TetR"/>
</dbReference>
<dbReference type="EMBL" id="UFXQ01000001">
    <property type="protein sequence ID" value="STC70057.1"/>
    <property type="molecule type" value="Genomic_DNA"/>
</dbReference>
<dbReference type="RefSeq" id="WP_018581374.1">
    <property type="nucleotide sequence ID" value="NZ_UFXQ01000001.1"/>
</dbReference>
<evidence type="ECO:0000256" key="1">
    <source>
        <dbReference type="ARBA" id="ARBA00023015"/>
    </source>
</evidence>
<protein>
    <submittedName>
        <fullName evidence="6">Transcriptional regulator</fullName>
    </submittedName>
</protein>
<evidence type="ECO:0000313" key="7">
    <source>
        <dbReference type="Proteomes" id="UP000254467"/>
    </source>
</evidence>
<dbReference type="Pfam" id="PF00440">
    <property type="entry name" value="TetR_N"/>
    <property type="match status" value="1"/>
</dbReference>
<evidence type="ECO:0000259" key="5">
    <source>
        <dbReference type="PROSITE" id="PS50977"/>
    </source>
</evidence>
<dbReference type="Proteomes" id="UP000254467">
    <property type="component" value="Unassembled WGS sequence"/>
</dbReference>
<keyword evidence="3" id="KW-0804">Transcription</keyword>
<dbReference type="AlphaFoldDB" id="A0A376CPC2"/>
<dbReference type="STRING" id="35756.GCA_001044155_00197"/>
<evidence type="ECO:0000313" key="6">
    <source>
        <dbReference type="EMBL" id="STC70057.1"/>
    </source>
</evidence>
<evidence type="ECO:0000256" key="2">
    <source>
        <dbReference type="ARBA" id="ARBA00023125"/>
    </source>
</evidence>
<gene>
    <name evidence="6" type="primary">kstR2</name>
    <name evidence="6" type="ORF">NCTC11862_01863</name>
</gene>
<feature type="DNA-binding region" description="H-T-H motif" evidence="4">
    <location>
        <begin position="37"/>
        <end position="56"/>
    </location>
</feature>
<keyword evidence="1" id="KW-0805">Transcription regulation</keyword>
<dbReference type="PROSITE" id="PS50977">
    <property type="entry name" value="HTH_TETR_2"/>
    <property type="match status" value="1"/>
</dbReference>
<feature type="domain" description="HTH tetR-type" evidence="5">
    <location>
        <begin position="14"/>
        <end position="74"/>
    </location>
</feature>
<dbReference type="PRINTS" id="PR00455">
    <property type="entry name" value="HTHTETR"/>
</dbReference>
<dbReference type="PANTHER" id="PTHR30055:SF234">
    <property type="entry name" value="HTH-TYPE TRANSCRIPTIONAL REGULATOR BETI"/>
    <property type="match status" value="1"/>
</dbReference>
<dbReference type="Gene3D" id="1.10.10.60">
    <property type="entry name" value="Homeodomain-like"/>
    <property type="match status" value="1"/>
</dbReference>
<sequence>MANGGAGGQRGRPGYSRQQVIAAAVEEFNVHGYEATSMGALAKTLGISKSAIYHHVDSKEQILQEATDLALVSLGAVVAEAQELPGGALEQLRYVITGSVKVLCERQPEVTLLLRLRGNSEAEVEAMEKRRGLTRAMIDLVRRAQEEGGVRGDVDPGFAGRIIFGAVNSIADWYEPNGRFTPEEIAQQTLAVVALGLRNRR</sequence>
<dbReference type="Pfam" id="PF17932">
    <property type="entry name" value="TetR_C_24"/>
    <property type="match status" value="1"/>
</dbReference>
<keyword evidence="2 4" id="KW-0238">DNA-binding</keyword>
<dbReference type="InterPro" id="IPR050109">
    <property type="entry name" value="HTH-type_TetR-like_transc_reg"/>
</dbReference>
<name>A0A376CPC2_9CORY</name>
<dbReference type="Gene3D" id="1.10.357.10">
    <property type="entry name" value="Tetracycline Repressor, domain 2"/>
    <property type="match status" value="1"/>
</dbReference>
<dbReference type="PANTHER" id="PTHR30055">
    <property type="entry name" value="HTH-TYPE TRANSCRIPTIONAL REGULATOR RUTR"/>
    <property type="match status" value="1"/>
</dbReference>
<dbReference type="GO" id="GO:0000976">
    <property type="term" value="F:transcription cis-regulatory region binding"/>
    <property type="evidence" value="ECO:0007669"/>
    <property type="project" value="TreeGrafter"/>
</dbReference>
<dbReference type="OrthoDB" id="3190535at2"/>
<dbReference type="InterPro" id="IPR041490">
    <property type="entry name" value="KstR2_TetR_C"/>
</dbReference>
<dbReference type="GO" id="GO:0003700">
    <property type="term" value="F:DNA-binding transcription factor activity"/>
    <property type="evidence" value="ECO:0007669"/>
    <property type="project" value="TreeGrafter"/>
</dbReference>
<dbReference type="SUPFAM" id="SSF48498">
    <property type="entry name" value="Tetracyclin repressor-like, C-terminal domain"/>
    <property type="match status" value="1"/>
</dbReference>
<reference evidence="6 7" key="1">
    <citation type="submission" date="2018-06" db="EMBL/GenBank/DDBJ databases">
        <authorList>
            <consortium name="Pathogen Informatics"/>
            <person name="Doyle S."/>
        </authorList>
    </citation>
    <scope>NUCLEOTIDE SEQUENCE [LARGE SCALE GENOMIC DNA]</scope>
    <source>
        <strain evidence="6 7">NCTC11862</strain>
    </source>
</reference>
<proteinExistence type="predicted"/>
<accession>A0A376CPC2</accession>
<evidence type="ECO:0000256" key="3">
    <source>
        <dbReference type="ARBA" id="ARBA00023163"/>
    </source>
</evidence>